<dbReference type="Proteomes" id="UP000219522">
    <property type="component" value="Unassembled WGS sequence"/>
</dbReference>
<gene>
    <name evidence="1" type="ORF">SAMN05446927_7661</name>
</gene>
<dbReference type="EMBL" id="OCSU01000003">
    <property type="protein sequence ID" value="SOE89026.1"/>
    <property type="molecule type" value="Genomic_DNA"/>
</dbReference>
<evidence type="ECO:0000313" key="1">
    <source>
        <dbReference type="EMBL" id="SOE89026.1"/>
    </source>
</evidence>
<evidence type="ECO:0000313" key="2">
    <source>
        <dbReference type="Proteomes" id="UP000219522"/>
    </source>
</evidence>
<protein>
    <submittedName>
        <fullName evidence="1">Uncharacterized protein</fullName>
    </submittedName>
</protein>
<name>A0A7Z7IE15_9BURK</name>
<organism evidence="1 2">
    <name type="scientific">Caballeronia arationis</name>
    <dbReference type="NCBI Taxonomy" id="1777142"/>
    <lineage>
        <taxon>Bacteria</taxon>
        <taxon>Pseudomonadati</taxon>
        <taxon>Pseudomonadota</taxon>
        <taxon>Betaproteobacteria</taxon>
        <taxon>Burkholderiales</taxon>
        <taxon>Burkholderiaceae</taxon>
        <taxon>Caballeronia</taxon>
    </lineage>
</organism>
<keyword evidence="2" id="KW-1185">Reference proteome</keyword>
<comment type="caution">
    <text evidence="1">The sequence shown here is derived from an EMBL/GenBank/DDBJ whole genome shotgun (WGS) entry which is preliminary data.</text>
</comment>
<dbReference type="AlphaFoldDB" id="A0A7Z7IE15"/>
<reference evidence="1 2" key="1">
    <citation type="submission" date="2017-09" db="EMBL/GenBank/DDBJ databases">
        <authorList>
            <person name="Varghese N."/>
            <person name="Submissions S."/>
        </authorList>
    </citation>
    <scope>NUCLEOTIDE SEQUENCE [LARGE SCALE GENOMIC DNA]</scope>
    <source>
        <strain evidence="1 2">OK806</strain>
    </source>
</reference>
<accession>A0A7Z7IE15</accession>
<proteinExistence type="predicted"/>
<sequence length="86" mass="10144">MKSGAVMRKSRFAEYNGWKIESSPTIIAAQRLFRSGVVISRATGERFVFTDLGNRVYRWQAYERGIEWAKQWIINNYGFERRSSFL</sequence>